<evidence type="ECO:0000313" key="2">
    <source>
        <dbReference type="Proteomes" id="UP001060215"/>
    </source>
</evidence>
<proteinExistence type="predicted"/>
<comment type="caution">
    <text evidence="1">The sequence shown here is derived from an EMBL/GenBank/DDBJ whole genome shotgun (WGS) entry which is preliminary data.</text>
</comment>
<reference evidence="1 2" key="1">
    <citation type="journal article" date="2022" name="Plant J.">
        <title>Chromosome-level genome of Camellia lanceoleosa provides a valuable resource for understanding genome evolution and self-incompatibility.</title>
        <authorList>
            <person name="Gong W."/>
            <person name="Xiao S."/>
            <person name="Wang L."/>
            <person name="Liao Z."/>
            <person name="Chang Y."/>
            <person name="Mo W."/>
            <person name="Hu G."/>
            <person name="Li W."/>
            <person name="Zhao G."/>
            <person name="Zhu H."/>
            <person name="Hu X."/>
            <person name="Ji K."/>
            <person name="Xiang X."/>
            <person name="Song Q."/>
            <person name="Yuan D."/>
            <person name="Jin S."/>
            <person name="Zhang L."/>
        </authorList>
    </citation>
    <scope>NUCLEOTIDE SEQUENCE [LARGE SCALE GENOMIC DNA]</scope>
    <source>
        <strain evidence="1">SQ_2022a</strain>
    </source>
</reference>
<organism evidence="1 2">
    <name type="scientific">Camellia lanceoleosa</name>
    <dbReference type="NCBI Taxonomy" id="1840588"/>
    <lineage>
        <taxon>Eukaryota</taxon>
        <taxon>Viridiplantae</taxon>
        <taxon>Streptophyta</taxon>
        <taxon>Embryophyta</taxon>
        <taxon>Tracheophyta</taxon>
        <taxon>Spermatophyta</taxon>
        <taxon>Magnoliopsida</taxon>
        <taxon>eudicotyledons</taxon>
        <taxon>Gunneridae</taxon>
        <taxon>Pentapetalae</taxon>
        <taxon>asterids</taxon>
        <taxon>Ericales</taxon>
        <taxon>Theaceae</taxon>
        <taxon>Camellia</taxon>
    </lineage>
</organism>
<sequence>MGGGLAIFSYMPTTLSSEVALTRVKMLEALQDIEIASRLASFDADNEESLDEKYKKLRCDIALLLHDSNDYRLIENY</sequence>
<keyword evidence="2" id="KW-1185">Reference proteome</keyword>
<dbReference type="EMBL" id="CM045769">
    <property type="protein sequence ID" value="KAI7995019.1"/>
    <property type="molecule type" value="Genomic_DNA"/>
</dbReference>
<accession>A0ACC0G297</accession>
<evidence type="ECO:0000313" key="1">
    <source>
        <dbReference type="EMBL" id="KAI7995019.1"/>
    </source>
</evidence>
<dbReference type="Proteomes" id="UP001060215">
    <property type="component" value="Chromosome 12"/>
</dbReference>
<protein>
    <submittedName>
        <fullName evidence="1">Poly [ADP-ribose] polymerase 1</fullName>
    </submittedName>
</protein>
<name>A0ACC0G297_9ERIC</name>
<gene>
    <name evidence="1" type="ORF">LOK49_LG11G00197</name>
</gene>